<evidence type="ECO:0000256" key="1">
    <source>
        <dbReference type="SAM" id="MobiDB-lite"/>
    </source>
</evidence>
<dbReference type="RefSeq" id="WP_248593976.1">
    <property type="nucleotide sequence ID" value="NZ_BAABEB010000004.1"/>
</dbReference>
<feature type="chain" id="PRO_5047272470" description="DUF4350 domain-containing protein" evidence="3">
    <location>
        <begin position="26"/>
        <end position="420"/>
    </location>
</feature>
<keyword evidence="5" id="KW-1185">Reference proteome</keyword>
<evidence type="ECO:0000313" key="5">
    <source>
        <dbReference type="Proteomes" id="UP000832041"/>
    </source>
</evidence>
<keyword evidence="2" id="KW-0812">Transmembrane</keyword>
<proteinExistence type="predicted"/>
<keyword evidence="2" id="KW-1133">Transmembrane helix</keyword>
<feature type="compositionally biased region" description="Basic residues" evidence="1">
    <location>
        <begin position="254"/>
        <end position="264"/>
    </location>
</feature>
<name>A0ABY4L283_THEAE</name>
<protein>
    <recommendedName>
        <fullName evidence="6">DUF4350 domain-containing protein</fullName>
    </recommendedName>
</protein>
<dbReference type="Proteomes" id="UP000832041">
    <property type="component" value="Chromosome"/>
</dbReference>
<feature type="transmembrane region" description="Helical" evidence="2">
    <location>
        <begin position="202"/>
        <end position="225"/>
    </location>
</feature>
<evidence type="ECO:0000313" key="4">
    <source>
        <dbReference type="EMBL" id="UPT21769.1"/>
    </source>
</evidence>
<gene>
    <name evidence="4" type="ORF">FOF52_13080</name>
</gene>
<reference evidence="4 5" key="1">
    <citation type="submission" date="2020-04" db="EMBL/GenBank/DDBJ databases">
        <title>Thermobifida alba genome sequencing and assembly.</title>
        <authorList>
            <person name="Luzics S."/>
            <person name="Horvath B."/>
            <person name="Nagy I."/>
            <person name="Toth A."/>
            <person name="Nagy I."/>
            <person name="Kukolya J."/>
        </authorList>
    </citation>
    <scope>NUCLEOTIDE SEQUENCE [LARGE SCALE GENOMIC DNA]</scope>
    <source>
        <strain evidence="4 5">DSM 43795</strain>
    </source>
</reference>
<evidence type="ECO:0000256" key="3">
    <source>
        <dbReference type="SAM" id="SignalP"/>
    </source>
</evidence>
<organism evidence="4 5">
    <name type="scientific">Thermobifida alba</name>
    <name type="common">Thermomonospora alba</name>
    <dbReference type="NCBI Taxonomy" id="53522"/>
    <lineage>
        <taxon>Bacteria</taxon>
        <taxon>Bacillati</taxon>
        <taxon>Actinomycetota</taxon>
        <taxon>Actinomycetes</taxon>
        <taxon>Streptosporangiales</taxon>
        <taxon>Nocardiopsidaceae</taxon>
        <taxon>Thermobifida</taxon>
    </lineage>
</organism>
<sequence>MRVLRTLRRALLAAVLLLGAPPAAAAELLPEPPYVADTTRVERIVAGLREDPLFVDPSAVSLLPREEAEAVREALADQPVPVYVVVVPSLPTDESAGDEEVLLHAVHHVLGEGGVYVHLNSSWLHSGSYRFSHIVVDVPVDDGDLPRSPVFAEGADELLDLLAAVRTAPPGAPASPTPSAVEFRDHRTEYQPTVADRFSGDFWPGLLVVGPLLGLLLFPLALGLGRAGRAAASGRRTRRAHRDTERRSLPAPLRARRAPSRPSRARLHRILRRELDRLTAELEAAAAAQPGRDRAARAFDAAGLLAADPAATDHDLVGAIVLAREGRAALAADGLSRSPGACSVNPLHGAPLPGSAPLRGSAGRSADGRCARCAGRTVPPPPLRLAGEPHTAHANLWTRTGYGRTVPELARTVLKEIDVD</sequence>
<evidence type="ECO:0008006" key="6">
    <source>
        <dbReference type="Google" id="ProtNLM"/>
    </source>
</evidence>
<feature type="region of interest" description="Disordered" evidence="1">
    <location>
        <begin position="231"/>
        <end position="264"/>
    </location>
</feature>
<evidence type="ECO:0000256" key="2">
    <source>
        <dbReference type="SAM" id="Phobius"/>
    </source>
</evidence>
<keyword evidence="3" id="KW-0732">Signal</keyword>
<keyword evidence="2" id="KW-0472">Membrane</keyword>
<feature type="signal peptide" evidence="3">
    <location>
        <begin position="1"/>
        <end position="25"/>
    </location>
</feature>
<dbReference type="EMBL" id="CP051627">
    <property type="protein sequence ID" value="UPT21769.1"/>
    <property type="molecule type" value="Genomic_DNA"/>
</dbReference>
<accession>A0ABY4L283</accession>